<sequence length="153" mass="17184">MVQSIQIELESVHRSMREIIDFCVRQSALVSLTHRAHRLPPEPLSRAPGRSAKMSSTRVIRPSSVLTRLPIRPRSAADPRVRRRRRPRAFLAYSNISKISPSRPRSTPNAPDRRKTPPPTSPRALSAPDSSHRSPSSTNSSPAQYRDPLRVSL</sequence>
<dbReference type="Proteomes" id="UP000195557">
    <property type="component" value="Unassembled WGS sequence"/>
</dbReference>
<evidence type="ECO:0000313" key="2">
    <source>
        <dbReference type="EMBL" id="OUS49201.1"/>
    </source>
</evidence>
<name>A0A1Y5II14_OSTTA</name>
<protein>
    <submittedName>
        <fullName evidence="2">Uncharacterized protein</fullName>
    </submittedName>
</protein>
<proteinExistence type="predicted"/>
<organism evidence="2">
    <name type="scientific">Ostreococcus tauri</name>
    <name type="common">Marine green alga</name>
    <dbReference type="NCBI Taxonomy" id="70448"/>
    <lineage>
        <taxon>Eukaryota</taxon>
        <taxon>Viridiplantae</taxon>
        <taxon>Chlorophyta</taxon>
        <taxon>Mamiellophyceae</taxon>
        <taxon>Mamiellales</taxon>
        <taxon>Bathycoccaceae</taxon>
        <taxon>Ostreococcus</taxon>
    </lineage>
</organism>
<reference evidence="2" key="1">
    <citation type="submission" date="2017-04" db="EMBL/GenBank/DDBJ databases">
        <title>Population genomics of picophytoplankton unveils novel chromosome hypervariability.</title>
        <authorList>
            <consortium name="DOE Joint Genome Institute"/>
            <person name="Blanc-Mathieu R."/>
            <person name="Krasovec M."/>
            <person name="Hebrard M."/>
            <person name="Yau S."/>
            <person name="Desgranges E."/>
            <person name="Martin J."/>
            <person name="Schackwitz W."/>
            <person name="Kuo A."/>
            <person name="Salin G."/>
            <person name="Donnadieu C."/>
            <person name="Desdevises Y."/>
            <person name="Sanchez-Ferandin S."/>
            <person name="Moreau H."/>
            <person name="Rivals E."/>
            <person name="Grigoriev I.V."/>
            <person name="Grimsley N."/>
            <person name="Eyre-Walker A."/>
            <person name="Piganeau G."/>
        </authorList>
    </citation>
    <scope>NUCLEOTIDE SEQUENCE [LARGE SCALE GENOMIC DNA]</scope>
    <source>
        <strain evidence="2">RCC 1115</strain>
    </source>
</reference>
<gene>
    <name evidence="2" type="ORF">BE221DRAFT_65171</name>
</gene>
<feature type="compositionally biased region" description="Low complexity" evidence="1">
    <location>
        <begin position="126"/>
        <end position="142"/>
    </location>
</feature>
<feature type="compositionally biased region" description="Polar residues" evidence="1">
    <location>
        <begin position="94"/>
        <end position="109"/>
    </location>
</feature>
<dbReference type="EMBL" id="KZ155771">
    <property type="protein sequence ID" value="OUS49201.1"/>
    <property type="molecule type" value="Genomic_DNA"/>
</dbReference>
<feature type="region of interest" description="Disordered" evidence="1">
    <location>
        <begin position="39"/>
        <end position="153"/>
    </location>
</feature>
<evidence type="ECO:0000256" key="1">
    <source>
        <dbReference type="SAM" id="MobiDB-lite"/>
    </source>
</evidence>
<accession>A0A1Y5II14</accession>
<dbReference type="AlphaFoldDB" id="A0A1Y5II14"/>